<dbReference type="EMBL" id="CP014476">
    <property type="protein sequence ID" value="AMK76107.1"/>
    <property type="molecule type" value="Genomic_DNA"/>
</dbReference>
<proteinExistence type="predicted"/>
<dbReference type="AlphaFoldDB" id="A0A126T207"/>
<organism evidence="1 2">
    <name type="scientific">Methylomonas denitrificans</name>
    <dbReference type="NCBI Taxonomy" id="1538553"/>
    <lineage>
        <taxon>Bacteria</taxon>
        <taxon>Pseudomonadati</taxon>
        <taxon>Pseudomonadota</taxon>
        <taxon>Gammaproteobacteria</taxon>
        <taxon>Methylococcales</taxon>
        <taxon>Methylococcaceae</taxon>
        <taxon>Methylomonas</taxon>
    </lineage>
</organism>
<accession>A0A126T207</accession>
<name>A0A126T207_9GAMM</name>
<protein>
    <submittedName>
        <fullName evidence="1">Uncharacterized protein</fullName>
    </submittedName>
</protein>
<evidence type="ECO:0000313" key="1">
    <source>
        <dbReference type="EMBL" id="AMK76107.1"/>
    </source>
</evidence>
<dbReference type="KEGG" id="mdn:JT25_006295"/>
<dbReference type="Proteomes" id="UP000030512">
    <property type="component" value="Chromosome"/>
</dbReference>
<gene>
    <name evidence="1" type="ORF">JT25_006295</name>
</gene>
<keyword evidence="2" id="KW-1185">Reference proteome</keyword>
<reference evidence="1 2" key="1">
    <citation type="journal article" date="2015" name="Environ. Microbiol.">
        <title>Methane oxidation coupled to nitrate reduction under hypoxia by the Gammaproteobacterium Methylomonas denitrificans, sp. nov. type strain FJG1.</title>
        <authorList>
            <person name="Kits K.D."/>
            <person name="Klotz M.G."/>
            <person name="Stein L.Y."/>
        </authorList>
    </citation>
    <scope>NUCLEOTIDE SEQUENCE [LARGE SCALE GENOMIC DNA]</scope>
    <source>
        <strain evidence="1 2">FJG1</strain>
    </source>
</reference>
<dbReference type="RefSeq" id="WP_062327985.1">
    <property type="nucleotide sequence ID" value="NZ_CP014476.1"/>
</dbReference>
<evidence type="ECO:0000313" key="2">
    <source>
        <dbReference type="Proteomes" id="UP000030512"/>
    </source>
</evidence>
<sequence length="147" mass="16018">MLEKKRFIQDRLVSSATFNAQAETPQFAHPLLDYTTGATVYMGNLSQAISNVIGNDGTVLARGAGSDLEAALKQPLDRPRTITFSPDSIEGEVAAIPVCVEQNRQILGKWMIQTSGQVVADNQPVVLMEGKTPCKSWLIPQGMAWMK</sequence>